<feature type="region of interest" description="Disordered" evidence="1">
    <location>
        <begin position="1"/>
        <end position="27"/>
    </location>
</feature>
<evidence type="ECO:0000313" key="2">
    <source>
        <dbReference type="EMBL" id="ELK05223.1"/>
    </source>
</evidence>
<keyword evidence="3" id="KW-1185">Reference proteome</keyword>
<reference evidence="3" key="1">
    <citation type="journal article" date="2013" name="Science">
        <title>Comparative analysis of bat genomes provides insight into the evolution of flight and immunity.</title>
        <authorList>
            <person name="Zhang G."/>
            <person name="Cowled C."/>
            <person name="Shi Z."/>
            <person name="Huang Z."/>
            <person name="Bishop-Lilly K.A."/>
            <person name="Fang X."/>
            <person name="Wynne J.W."/>
            <person name="Xiong Z."/>
            <person name="Baker M.L."/>
            <person name="Zhao W."/>
            <person name="Tachedjian M."/>
            <person name="Zhu Y."/>
            <person name="Zhou P."/>
            <person name="Jiang X."/>
            <person name="Ng J."/>
            <person name="Yang L."/>
            <person name="Wu L."/>
            <person name="Xiao J."/>
            <person name="Feng Y."/>
            <person name="Chen Y."/>
            <person name="Sun X."/>
            <person name="Zhang Y."/>
            <person name="Marsh G.A."/>
            <person name="Crameri G."/>
            <person name="Broder C.C."/>
            <person name="Frey K.G."/>
            <person name="Wang L.F."/>
            <person name="Wang J."/>
        </authorList>
    </citation>
    <scope>NUCLEOTIDE SEQUENCE [LARGE SCALE GENOMIC DNA]</scope>
</reference>
<name>L5K410_PTEAL</name>
<dbReference type="Proteomes" id="UP000010552">
    <property type="component" value="Unassembled WGS sequence"/>
</dbReference>
<gene>
    <name evidence="2" type="ORF">PAL_GLEAN10023239</name>
</gene>
<dbReference type="EMBL" id="KB031042">
    <property type="protein sequence ID" value="ELK05223.1"/>
    <property type="molecule type" value="Genomic_DNA"/>
</dbReference>
<evidence type="ECO:0000256" key="1">
    <source>
        <dbReference type="SAM" id="MobiDB-lite"/>
    </source>
</evidence>
<evidence type="ECO:0000313" key="3">
    <source>
        <dbReference type="Proteomes" id="UP000010552"/>
    </source>
</evidence>
<sequence>MSAFGKQEENDKKASEGSEEGVAETNRQASLPAAIKFKLLSLEFKALYSEITTQIFGWALAFPLHAPRVLQPNYPGSADIRSNPEHSPPQPNFLAWSQ</sequence>
<dbReference type="AlphaFoldDB" id="L5K410"/>
<proteinExistence type="predicted"/>
<dbReference type="InParanoid" id="L5K410"/>
<feature type="compositionally biased region" description="Basic and acidic residues" evidence="1">
    <location>
        <begin position="1"/>
        <end position="16"/>
    </location>
</feature>
<accession>L5K410</accession>
<protein>
    <submittedName>
        <fullName evidence="2">Uncharacterized protein</fullName>
    </submittedName>
</protein>
<feature type="region of interest" description="Disordered" evidence="1">
    <location>
        <begin position="73"/>
        <end position="98"/>
    </location>
</feature>
<organism evidence="2 3">
    <name type="scientific">Pteropus alecto</name>
    <name type="common">Black flying fox</name>
    <dbReference type="NCBI Taxonomy" id="9402"/>
    <lineage>
        <taxon>Eukaryota</taxon>
        <taxon>Metazoa</taxon>
        <taxon>Chordata</taxon>
        <taxon>Craniata</taxon>
        <taxon>Vertebrata</taxon>
        <taxon>Euteleostomi</taxon>
        <taxon>Mammalia</taxon>
        <taxon>Eutheria</taxon>
        <taxon>Laurasiatheria</taxon>
        <taxon>Chiroptera</taxon>
        <taxon>Yinpterochiroptera</taxon>
        <taxon>Pteropodoidea</taxon>
        <taxon>Pteropodidae</taxon>
        <taxon>Pteropodinae</taxon>
        <taxon>Pteropus</taxon>
    </lineage>
</organism>